<feature type="compositionally biased region" description="Polar residues" evidence="1">
    <location>
        <begin position="1"/>
        <end position="14"/>
    </location>
</feature>
<dbReference type="OMA" id="EDMECPH"/>
<protein>
    <submittedName>
        <fullName evidence="2">Uncharacterized protein</fullName>
    </submittedName>
</protein>
<proteinExistence type="predicted"/>
<feature type="region of interest" description="Disordered" evidence="1">
    <location>
        <begin position="1"/>
        <end position="90"/>
    </location>
</feature>
<name>A0A8S8ZWA3_SORMA</name>
<evidence type="ECO:0000313" key="2">
    <source>
        <dbReference type="EMBL" id="KAA8633240.1"/>
    </source>
</evidence>
<dbReference type="EMBL" id="NMPR01000040">
    <property type="protein sequence ID" value="KAA8633240.1"/>
    <property type="molecule type" value="Genomic_DNA"/>
</dbReference>
<feature type="compositionally biased region" description="Basic and acidic residues" evidence="1">
    <location>
        <begin position="158"/>
        <end position="171"/>
    </location>
</feature>
<feature type="compositionally biased region" description="Pro residues" evidence="1">
    <location>
        <begin position="30"/>
        <end position="42"/>
    </location>
</feature>
<organism evidence="2 3">
    <name type="scientific">Sordaria macrospora</name>
    <dbReference type="NCBI Taxonomy" id="5147"/>
    <lineage>
        <taxon>Eukaryota</taxon>
        <taxon>Fungi</taxon>
        <taxon>Dikarya</taxon>
        <taxon>Ascomycota</taxon>
        <taxon>Pezizomycotina</taxon>
        <taxon>Sordariomycetes</taxon>
        <taxon>Sordariomycetidae</taxon>
        <taxon>Sordariales</taxon>
        <taxon>Sordariaceae</taxon>
        <taxon>Sordaria</taxon>
    </lineage>
</organism>
<dbReference type="Proteomes" id="UP000433876">
    <property type="component" value="Unassembled WGS sequence"/>
</dbReference>
<feature type="compositionally biased region" description="Pro residues" evidence="1">
    <location>
        <begin position="62"/>
        <end position="71"/>
    </location>
</feature>
<dbReference type="VEuPathDB" id="FungiDB:SMAC_01355"/>
<comment type="caution">
    <text evidence="2">The sequence shown here is derived from an EMBL/GenBank/DDBJ whole genome shotgun (WGS) entry which is preliminary data.</text>
</comment>
<dbReference type="AlphaFoldDB" id="A0A8S8ZWA3"/>
<gene>
    <name evidence="2" type="ORF">SMACR_01355</name>
</gene>
<feature type="region of interest" description="Disordered" evidence="1">
    <location>
        <begin position="140"/>
        <end position="215"/>
    </location>
</feature>
<reference evidence="2 3" key="1">
    <citation type="submission" date="2017-07" db="EMBL/GenBank/DDBJ databases">
        <title>Genome sequence of the Sordaria macrospora wild type strain R19027.</title>
        <authorList>
            <person name="Nowrousian M."/>
            <person name="Teichert I."/>
            <person name="Kueck U."/>
        </authorList>
    </citation>
    <scope>NUCLEOTIDE SEQUENCE [LARGE SCALE GENOMIC DNA]</scope>
    <source>
        <strain evidence="2 3">R19027</strain>
        <tissue evidence="2">Mycelium</tissue>
    </source>
</reference>
<sequence length="215" mass="23412">MATKFTPINQSQKSAVIRHVPSGSQAVSPDSPPISPLSPPPSWFNDEDMECPHTPIRKQSPPMSPFSPPPSWFDDEDMECPHSPIMMQSSSPLASLSNSLLVRLESNHIEPSSHSPFLVGQALAPSTLFFPYVSAPILQQDAGPATQKRGSEELETAEVERGKKAARLEAHKTRKTQKTSTQDEETGLLTPVSNVSESAQSSTTRRTVRAGKPEM</sequence>
<evidence type="ECO:0000256" key="1">
    <source>
        <dbReference type="SAM" id="MobiDB-lite"/>
    </source>
</evidence>
<accession>A0A8S8ZWA3</accession>
<evidence type="ECO:0000313" key="3">
    <source>
        <dbReference type="Proteomes" id="UP000433876"/>
    </source>
</evidence>
<feature type="compositionally biased region" description="Polar residues" evidence="1">
    <location>
        <begin position="191"/>
        <end position="205"/>
    </location>
</feature>